<gene>
    <name evidence="2" type="primary">LOC111481959</name>
</gene>
<protein>
    <submittedName>
        <fullName evidence="2">Uncharacterized protein LOC111481959 isoform X1</fullName>
    </submittedName>
</protein>
<sequence length="133" mass="15980">MRSLLQSELLHSVISSLFDFRRVDMCMASISLPNPHFCYGRAQPKYQFREERRFLNRYACSKRRTIFLKKKRMDMLDYLYTSQYQMRGIVAEVVPVIKTKKGIPMVCKFSCFLPFSHRLFFYTWCTPKKSLLH</sequence>
<accession>A0A6J1IZ23</accession>
<dbReference type="KEGG" id="cmax:111481959"/>
<dbReference type="RefSeq" id="XP_022983352.1">
    <property type="nucleotide sequence ID" value="XM_023127584.1"/>
</dbReference>
<dbReference type="Proteomes" id="UP000504608">
    <property type="component" value="Unplaced"/>
</dbReference>
<proteinExistence type="predicted"/>
<name>A0A6J1IZ23_CUCMA</name>
<reference evidence="2" key="1">
    <citation type="submission" date="2025-08" db="UniProtKB">
        <authorList>
            <consortium name="RefSeq"/>
        </authorList>
    </citation>
    <scope>IDENTIFICATION</scope>
    <source>
        <tissue evidence="2">Young leaves</tissue>
    </source>
</reference>
<dbReference type="AlphaFoldDB" id="A0A6J1IZ23"/>
<evidence type="ECO:0000313" key="2">
    <source>
        <dbReference type="RefSeq" id="XP_022983352.1"/>
    </source>
</evidence>
<organism evidence="1 2">
    <name type="scientific">Cucurbita maxima</name>
    <name type="common">Pumpkin</name>
    <name type="synonym">Winter squash</name>
    <dbReference type="NCBI Taxonomy" id="3661"/>
    <lineage>
        <taxon>Eukaryota</taxon>
        <taxon>Viridiplantae</taxon>
        <taxon>Streptophyta</taxon>
        <taxon>Embryophyta</taxon>
        <taxon>Tracheophyta</taxon>
        <taxon>Spermatophyta</taxon>
        <taxon>Magnoliopsida</taxon>
        <taxon>eudicotyledons</taxon>
        <taxon>Gunneridae</taxon>
        <taxon>Pentapetalae</taxon>
        <taxon>rosids</taxon>
        <taxon>fabids</taxon>
        <taxon>Cucurbitales</taxon>
        <taxon>Cucurbitaceae</taxon>
        <taxon>Cucurbiteae</taxon>
        <taxon>Cucurbita</taxon>
    </lineage>
</organism>
<dbReference type="GeneID" id="111481959"/>
<evidence type="ECO:0000313" key="1">
    <source>
        <dbReference type="Proteomes" id="UP000504608"/>
    </source>
</evidence>
<keyword evidence="1" id="KW-1185">Reference proteome</keyword>